<dbReference type="PRINTS" id="PR00147">
    <property type="entry name" value="DNAPHOTLYASE"/>
</dbReference>
<proteinExistence type="inferred from homology"/>
<protein>
    <submittedName>
        <fullName evidence="6">Deoxyribodipyrimidine photolyase</fullName>
    </submittedName>
</protein>
<comment type="cofactor">
    <cofactor evidence="3">
        <name>FAD</name>
        <dbReference type="ChEBI" id="CHEBI:57692"/>
    </cofactor>
    <text evidence="3">Binds 1 FAD per subunit.</text>
</comment>
<dbReference type="RefSeq" id="WP_310734170.1">
    <property type="nucleotide sequence ID" value="NZ_VZPB01000056.1"/>
</dbReference>
<keyword evidence="1 3" id="KW-0285">Flavoprotein</keyword>
<feature type="binding site" evidence="3">
    <location>
        <begin position="81"/>
        <end position="88"/>
    </location>
    <ligand>
        <name>FAD</name>
        <dbReference type="ChEBI" id="CHEBI:57692"/>
    </ligand>
</feature>
<dbReference type="Gene3D" id="1.25.40.80">
    <property type="match status" value="1"/>
</dbReference>
<sequence>MSLLTAAELDRAGFPRLDRPEALARLAAVRPAAYARSRNALDGAVTGLSPSLTHGVLSLPEVLAALCARQALPVQHKLVFELGWRAYFRHVWRHRGAGIFDSLHPGPRPEAAYRDTVPADVREARSGLPVIDQAVRTLYASGHLHNHARLWLASYLVHLRGVHWRAGADWLAGQLFDGDLASNHLSWQWVAGTGSHRPYLFNAENVARHAPPAWHSPGTVLDTGYDTLLAWAQGEPPPAPVPRPTGVAEPALLSAPPADLGLVAPQPAAV</sequence>
<gene>
    <name evidence="6" type="ORF">F7Q92_17635</name>
</gene>
<comment type="caution">
    <text evidence="6">The sequence shown here is derived from an EMBL/GenBank/DDBJ whole genome shotgun (WGS) entry which is preliminary data.</text>
</comment>
<dbReference type="GO" id="GO:0003677">
    <property type="term" value="F:DNA binding"/>
    <property type="evidence" value="ECO:0007669"/>
    <property type="project" value="TreeGrafter"/>
</dbReference>
<keyword evidence="7" id="KW-1185">Reference proteome</keyword>
<keyword evidence="6" id="KW-0456">Lyase</keyword>
<evidence type="ECO:0000313" key="7">
    <source>
        <dbReference type="Proteomes" id="UP000430120"/>
    </source>
</evidence>
<name>A0A643F7N6_IDEDE</name>
<accession>A0A643F7N6</accession>
<dbReference type="GO" id="GO:0003904">
    <property type="term" value="F:deoxyribodipyrimidine photo-lyase activity"/>
    <property type="evidence" value="ECO:0007669"/>
    <property type="project" value="TreeGrafter"/>
</dbReference>
<evidence type="ECO:0000256" key="1">
    <source>
        <dbReference type="ARBA" id="ARBA00022630"/>
    </source>
</evidence>
<keyword evidence="4" id="KW-0157">Chromophore</keyword>
<organism evidence="6 7">
    <name type="scientific">Ideonella dechloratans</name>
    <dbReference type="NCBI Taxonomy" id="36863"/>
    <lineage>
        <taxon>Bacteria</taxon>
        <taxon>Pseudomonadati</taxon>
        <taxon>Pseudomonadota</taxon>
        <taxon>Betaproteobacteria</taxon>
        <taxon>Burkholderiales</taxon>
        <taxon>Sphaerotilaceae</taxon>
        <taxon>Ideonella</taxon>
    </lineage>
</organism>
<dbReference type="GO" id="GO:0043153">
    <property type="term" value="P:entrainment of circadian clock by photoperiod"/>
    <property type="evidence" value="ECO:0007669"/>
    <property type="project" value="TreeGrafter"/>
</dbReference>
<feature type="binding site" evidence="3">
    <location>
        <position position="34"/>
    </location>
    <ligand>
        <name>FAD</name>
        <dbReference type="ChEBI" id="CHEBI:57692"/>
    </ligand>
</feature>
<evidence type="ECO:0000256" key="2">
    <source>
        <dbReference type="ARBA" id="ARBA00022827"/>
    </source>
</evidence>
<dbReference type="Pfam" id="PF03441">
    <property type="entry name" value="FAD_binding_7"/>
    <property type="match status" value="1"/>
</dbReference>
<dbReference type="PANTHER" id="PTHR11455">
    <property type="entry name" value="CRYPTOCHROME"/>
    <property type="match status" value="1"/>
</dbReference>
<dbReference type="InterPro" id="IPR036134">
    <property type="entry name" value="Crypto/Photolyase_FAD-like_sf"/>
</dbReference>
<evidence type="ECO:0000256" key="3">
    <source>
        <dbReference type="PIRSR" id="PIRSR602081-1"/>
    </source>
</evidence>
<evidence type="ECO:0000313" key="6">
    <source>
        <dbReference type="EMBL" id="KAB0576591.1"/>
    </source>
</evidence>
<reference evidence="6 7" key="1">
    <citation type="submission" date="2019-09" db="EMBL/GenBank/DDBJ databases">
        <title>Draft genome sequences of 48 bacterial type strains from the CCUG.</title>
        <authorList>
            <person name="Tunovic T."/>
            <person name="Pineiro-Iglesias B."/>
            <person name="Unosson C."/>
            <person name="Inganas E."/>
            <person name="Ohlen M."/>
            <person name="Cardew S."/>
            <person name="Jensie-Markopoulos S."/>
            <person name="Salva-Serra F."/>
            <person name="Jaen-Luchoro D."/>
            <person name="Karlsson R."/>
            <person name="Svensson-Stadler L."/>
            <person name="Chun J."/>
            <person name="Moore E."/>
        </authorList>
    </citation>
    <scope>NUCLEOTIDE SEQUENCE [LARGE SCALE GENOMIC DNA]</scope>
    <source>
        <strain evidence="6 7">CCUG 30977</strain>
    </source>
</reference>
<dbReference type="Gene3D" id="1.10.579.10">
    <property type="entry name" value="DNA Cyclobutane Dipyrimidine Photolyase, subunit A, domain 3"/>
    <property type="match status" value="1"/>
</dbReference>
<dbReference type="GO" id="GO:0005737">
    <property type="term" value="C:cytoplasm"/>
    <property type="evidence" value="ECO:0007669"/>
    <property type="project" value="TreeGrafter"/>
</dbReference>
<dbReference type="AlphaFoldDB" id="A0A643F7N6"/>
<dbReference type="GO" id="GO:0071949">
    <property type="term" value="F:FAD binding"/>
    <property type="evidence" value="ECO:0007669"/>
    <property type="project" value="TreeGrafter"/>
</dbReference>
<dbReference type="Proteomes" id="UP000430120">
    <property type="component" value="Unassembled WGS sequence"/>
</dbReference>
<feature type="domain" description="Cryptochrome/DNA photolyase FAD-binding" evidence="5">
    <location>
        <begin position="80"/>
        <end position="205"/>
    </location>
</feature>
<dbReference type="GO" id="GO:0032922">
    <property type="term" value="P:circadian regulation of gene expression"/>
    <property type="evidence" value="ECO:0007669"/>
    <property type="project" value="TreeGrafter"/>
</dbReference>
<dbReference type="InterPro" id="IPR005101">
    <property type="entry name" value="Cryptochr/Photolyase_FAD-bd"/>
</dbReference>
<dbReference type="EMBL" id="VZPB01000056">
    <property type="protein sequence ID" value="KAB0576591.1"/>
    <property type="molecule type" value="Genomic_DNA"/>
</dbReference>
<dbReference type="InterPro" id="IPR002081">
    <property type="entry name" value="Cryptochrome/DNA_photolyase_1"/>
</dbReference>
<dbReference type="SUPFAM" id="SSF48173">
    <property type="entry name" value="Cryptochrome/photolyase FAD-binding domain"/>
    <property type="match status" value="1"/>
</dbReference>
<comment type="similarity">
    <text evidence="4">Belongs to the DNA photolyase family.</text>
</comment>
<evidence type="ECO:0000259" key="5">
    <source>
        <dbReference type="Pfam" id="PF03441"/>
    </source>
</evidence>
<dbReference type="PANTHER" id="PTHR11455:SF18">
    <property type="entry name" value="SI:CH1073-390K14.1"/>
    <property type="match status" value="1"/>
</dbReference>
<evidence type="ECO:0000256" key="4">
    <source>
        <dbReference type="RuleBase" id="RU004182"/>
    </source>
</evidence>
<keyword evidence="2 3" id="KW-0274">FAD</keyword>
<feature type="binding site" evidence="3">
    <location>
        <begin position="177"/>
        <end position="179"/>
    </location>
    <ligand>
        <name>FAD</name>
        <dbReference type="ChEBI" id="CHEBI:57692"/>
    </ligand>
</feature>
<feature type="non-terminal residue" evidence="6">
    <location>
        <position position="270"/>
    </location>
</feature>